<organism evidence="2 3">
    <name type="scientific">Rubroshorea leprosula</name>
    <dbReference type="NCBI Taxonomy" id="152421"/>
    <lineage>
        <taxon>Eukaryota</taxon>
        <taxon>Viridiplantae</taxon>
        <taxon>Streptophyta</taxon>
        <taxon>Embryophyta</taxon>
        <taxon>Tracheophyta</taxon>
        <taxon>Spermatophyta</taxon>
        <taxon>Magnoliopsida</taxon>
        <taxon>eudicotyledons</taxon>
        <taxon>Gunneridae</taxon>
        <taxon>Pentapetalae</taxon>
        <taxon>rosids</taxon>
        <taxon>malvids</taxon>
        <taxon>Malvales</taxon>
        <taxon>Dipterocarpaceae</taxon>
        <taxon>Rubroshorea</taxon>
    </lineage>
</organism>
<feature type="transmembrane region" description="Helical" evidence="1">
    <location>
        <begin position="12"/>
        <end position="31"/>
    </location>
</feature>
<proteinExistence type="predicted"/>
<keyword evidence="1" id="KW-1133">Transmembrane helix</keyword>
<dbReference type="Proteomes" id="UP001054252">
    <property type="component" value="Unassembled WGS sequence"/>
</dbReference>
<accession>A0AAV5MK35</accession>
<sequence length="42" mass="4555">MVLPILEVGVTVYVVVTVYGTVHGFLVILSVSTEIESSVLYE</sequence>
<comment type="caution">
    <text evidence="2">The sequence shown here is derived from an EMBL/GenBank/DDBJ whole genome shotgun (WGS) entry which is preliminary data.</text>
</comment>
<keyword evidence="1" id="KW-0472">Membrane</keyword>
<protein>
    <submittedName>
        <fullName evidence="2">Uncharacterized protein</fullName>
    </submittedName>
</protein>
<dbReference type="AlphaFoldDB" id="A0AAV5MK35"/>
<keyword evidence="1" id="KW-0812">Transmembrane</keyword>
<dbReference type="EMBL" id="BPVZ01000297">
    <property type="protein sequence ID" value="GKV49374.1"/>
    <property type="molecule type" value="Genomic_DNA"/>
</dbReference>
<evidence type="ECO:0000313" key="3">
    <source>
        <dbReference type="Proteomes" id="UP001054252"/>
    </source>
</evidence>
<gene>
    <name evidence="2" type="ORF">SLEP1_g56128</name>
</gene>
<evidence type="ECO:0000256" key="1">
    <source>
        <dbReference type="SAM" id="Phobius"/>
    </source>
</evidence>
<keyword evidence="3" id="KW-1185">Reference proteome</keyword>
<name>A0AAV5MK35_9ROSI</name>
<evidence type="ECO:0000313" key="2">
    <source>
        <dbReference type="EMBL" id="GKV49374.1"/>
    </source>
</evidence>
<reference evidence="2 3" key="1">
    <citation type="journal article" date="2021" name="Commun. Biol.">
        <title>The genome of Shorea leprosula (Dipterocarpaceae) highlights the ecological relevance of drought in aseasonal tropical rainforests.</title>
        <authorList>
            <person name="Ng K.K.S."/>
            <person name="Kobayashi M.J."/>
            <person name="Fawcett J.A."/>
            <person name="Hatakeyama M."/>
            <person name="Paape T."/>
            <person name="Ng C.H."/>
            <person name="Ang C.C."/>
            <person name="Tnah L.H."/>
            <person name="Lee C.T."/>
            <person name="Nishiyama T."/>
            <person name="Sese J."/>
            <person name="O'Brien M.J."/>
            <person name="Copetti D."/>
            <person name="Mohd Noor M.I."/>
            <person name="Ong R.C."/>
            <person name="Putra M."/>
            <person name="Sireger I.Z."/>
            <person name="Indrioko S."/>
            <person name="Kosugi Y."/>
            <person name="Izuno A."/>
            <person name="Isagi Y."/>
            <person name="Lee S.L."/>
            <person name="Shimizu K.K."/>
        </authorList>
    </citation>
    <scope>NUCLEOTIDE SEQUENCE [LARGE SCALE GENOMIC DNA]</scope>
    <source>
        <strain evidence="2">214</strain>
    </source>
</reference>